<dbReference type="EMBL" id="ASSJ01000079">
    <property type="protein sequence ID" value="ERN40255.1"/>
    <property type="molecule type" value="Genomic_DNA"/>
</dbReference>
<dbReference type="InParanoid" id="U5DKL3"/>
<protein>
    <recommendedName>
        <fullName evidence="3">DUF4398 domain-containing protein</fullName>
    </recommendedName>
</protein>
<organism evidence="1 2">
    <name type="scientific">Rubidibacter lacunae KORDI 51-2</name>
    <dbReference type="NCBI Taxonomy" id="582515"/>
    <lineage>
        <taxon>Bacteria</taxon>
        <taxon>Bacillati</taxon>
        <taxon>Cyanobacteriota</taxon>
        <taxon>Cyanophyceae</taxon>
        <taxon>Oscillatoriophycideae</taxon>
        <taxon>Chroococcales</taxon>
        <taxon>Aphanothecaceae</taxon>
        <taxon>Rubidibacter</taxon>
    </lineage>
</organism>
<dbReference type="eggNOG" id="ENOG5032S1I">
    <property type="taxonomic scope" value="Bacteria"/>
</dbReference>
<reference evidence="1 2" key="1">
    <citation type="submission" date="2013-05" db="EMBL/GenBank/DDBJ databases">
        <title>Draft genome sequence of Rubidibacter lacunae KORDI 51-2.</title>
        <authorList>
            <person name="Choi D.H."/>
            <person name="Noh J.H."/>
            <person name="Kwon K.-K."/>
            <person name="Lee J.-H."/>
            <person name="Ryu J.-Y."/>
        </authorList>
    </citation>
    <scope>NUCLEOTIDE SEQUENCE [LARGE SCALE GENOMIC DNA]</scope>
    <source>
        <strain evidence="1 2">KORDI 51-2</strain>
    </source>
</reference>
<evidence type="ECO:0000313" key="1">
    <source>
        <dbReference type="EMBL" id="ERN40255.1"/>
    </source>
</evidence>
<gene>
    <name evidence="1" type="ORF">KR51_00031970</name>
</gene>
<dbReference type="Proteomes" id="UP000016960">
    <property type="component" value="Unassembled WGS sequence"/>
</dbReference>
<proteinExistence type="predicted"/>
<keyword evidence="2" id="KW-1185">Reference proteome</keyword>
<evidence type="ECO:0000313" key="2">
    <source>
        <dbReference type="Proteomes" id="UP000016960"/>
    </source>
</evidence>
<name>U5DKL3_9CHRO</name>
<sequence length="151" mass="16388">MAGLRYFGWQAIAGSFILGGTLGSCAPTRYAQCSEMFAIANTAVTEARALTDDGQTDNPQAMLQAADTMEAAAQDMETLKLADAQLQAYRADFANMYRQTSESTRAFVKAREEFDREAAEDAKDRLERATAGEPQLVSNINTYCDSDDSGS</sequence>
<evidence type="ECO:0008006" key="3">
    <source>
        <dbReference type="Google" id="ProtNLM"/>
    </source>
</evidence>
<dbReference type="PROSITE" id="PS51257">
    <property type="entry name" value="PROKAR_LIPOPROTEIN"/>
    <property type="match status" value="1"/>
</dbReference>
<dbReference type="AlphaFoldDB" id="U5DKL3"/>
<dbReference type="RefSeq" id="WP_022608801.1">
    <property type="nucleotide sequence ID" value="NZ_ASSJ01000079.1"/>
</dbReference>
<dbReference type="STRING" id="582515.KR51_00031970"/>
<accession>U5DKL3</accession>
<comment type="caution">
    <text evidence="1">The sequence shown here is derived from an EMBL/GenBank/DDBJ whole genome shotgun (WGS) entry which is preliminary data.</text>
</comment>